<dbReference type="EC" id="2.1.1.-" evidence="5"/>
<evidence type="ECO:0000256" key="3">
    <source>
        <dbReference type="ARBA" id="ARBA00022691"/>
    </source>
</evidence>
<proteinExistence type="predicted"/>
<evidence type="ECO:0000313" key="5">
    <source>
        <dbReference type="EMBL" id="MFC7131253.1"/>
    </source>
</evidence>
<organism evidence="5 6">
    <name type="scientific">Haloferax chudinovii</name>
    <dbReference type="NCBI Taxonomy" id="1109010"/>
    <lineage>
        <taxon>Archaea</taxon>
        <taxon>Methanobacteriati</taxon>
        <taxon>Methanobacteriota</taxon>
        <taxon>Stenosarchaea group</taxon>
        <taxon>Halobacteria</taxon>
        <taxon>Halobacteriales</taxon>
        <taxon>Haloferacaceae</taxon>
        <taxon>Haloferax</taxon>
    </lineage>
</organism>
<dbReference type="Gene3D" id="3.40.50.150">
    <property type="entry name" value="Vaccinia Virus protein VP39"/>
    <property type="match status" value="1"/>
</dbReference>
<reference evidence="5 6" key="1">
    <citation type="journal article" date="2019" name="Int. J. Syst. Evol. Microbiol.">
        <title>The Global Catalogue of Microorganisms (GCM) 10K type strain sequencing project: providing services to taxonomists for standard genome sequencing and annotation.</title>
        <authorList>
            <consortium name="The Broad Institute Genomics Platform"/>
            <consortium name="The Broad Institute Genome Sequencing Center for Infectious Disease"/>
            <person name="Wu L."/>
            <person name="Ma J."/>
        </authorList>
    </citation>
    <scope>NUCLEOTIDE SEQUENCE [LARGE SCALE GENOMIC DNA]</scope>
    <source>
        <strain evidence="5 6">DSM 26526</strain>
    </source>
</reference>
<accession>A0ABD5XQ22</accession>
<comment type="caution">
    <text evidence="5">The sequence shown here is derived from an EMBL/GenBank/DDBJ whole genome shotgun (WGS) entry which is preliminary data.</text>
</comment>
<dbReference type="InterPro" id="IPR003356">
    <property type="entry name" value="DNA_methylase_A-5"/>
</dbReference>
<keyword evidence="6" id="KW-1185">Reference proteome</keyword>
<dbReference type="PANTHER" id="PTHR33841">
    <property type="entry name" value="DNA METHYLTRANSFERASE YEEA-RELATED"/>
    <property type="match status" value="1"/>
</dbReference>
<dbReference type="Pfam" id="PF02384">
    <property type="entry name" value="N6_Mtase"/>
    <property type="match status" value="1"/>
</dbReference>
<protein>
    <submittedName>
        <fullName evidence="5">Class I SAM-dependent DNA methyltransferase</fullName>
        <ecNumber evidence="5">2.1.1.-</ecNumber>
    </submittedName>
</protein>
<evidence type="ECO:0000313" key="6">
    <source>
        <dbReference type="Proteomes" id="UP001596460"/>
    </source>
</evidence>
<dbReference type="PANTHER" id="PTHR33841:SF5">
    <property type="entry name" value="DNA METHYLASE (MODIFICATION METHYLASE) (METHYLTRANSFERASE)-RELATED"/>
    <property type="match status" value="1"/>
</dbReference>
<keyword evidence="2 5" id="KW-0808">Transferase</keyword>
<dbReference type="PRINTS" id="PR00507">
    <property type="entry name" value="N12N6MTFRASE"/>
</dbReference>
<dbReference type="GO" id="GO:0008168">
    <property type="term" value="F:methyltransferase activity"/>
    <property type="evidence" value="ECO:0007669"/>
    <property type="project" value="UniProtKB-KW"/>
</dbReference>
<gene>
    <name evidence="5" type="ORF">ACFQI8_17960</name>
</gene>
<dbReference type="InterPro" id="IPR029063">
    <property type="entry name" value="SAM-dependent_MTases_sf"/>
</dbReference>
<dbReference type="RefSeq" id="WP_390247227.1">
    <property type="nucleotide sequence ID" value="NZ_JBHTAB010000013.1"/>
</dbReference>
<evidence type="ECO:0000256" key="1">
    <source>
        <dbReference type="ARBA" id="ARBA00022603"/>
    </source>
</evidence>
<dbReference type="GO" id="GO:0032259">
    <property type="term" value="P:methylation"/>
    <property type="evidence" value="ECO:0007669"/>
    <property type="project" value="UniProtKB-KW"/>
</dbReference>
<keyword evidence="1 5" id="KW-0489">Methyltransferase</keyword>
<keyword evidence="3" id="KW-0949">S-adenosyl-L-methionine</keyword>
<dbReference type="EMBL" id="JBHTAB010000013">
    <property type="protein sequence ID" value="MFC7131253.1"/>
    <property type="molecule type" value="Genomic_DNA"/>
</dbReference>
<dbReference type="CDD" id="cd02440">
    <property type="entry name" value="AdoMet_MTases"/>
    <property type="match status" value="1"/>
</dbReference>
<evidence type="ECO:0000256" key="2">
    <source>
        <dbReference type="ARBA" id="ARBA00022679"/>
    </source>
</evidence>
<dbReference type="SUPFAM" id="SSF53335">
    <property type="entry name" value="S-adenosyl-L-methionine-dependent methyltransferases"/>
    <property type="match status" value="1"/>
</dbReference>
<dbReference type="AlphaFoldDB" id="A0ABD5XQ22"/>
<sequence length="845" mass="95924">MIRERSPEIDLHSVSEELESVSEELSATLDRGGLVVELEDQSLRVIPTDRFHSAEGEPEDTDNVLYATKNGFIELSEEGFFQYELSDSTDHSILLTQIVTGEGSSREIDSFEMMDLLADAGYLPPYTPEPLRELMAGWAVSEKDYSVLDIAAGTGSLMQKAAEYTEGSKLVGIEIEPLYADLARNRLKENENAEIVTQDFFEWQLPGTSSGDEEAEKFDAVIGDPPMGRLFHVSPERRERIQKWAPGRGKIASAAFVTKAVSHLKEGGRGAFLLPKSALKQGLLEELTESCGIHRVIELPVGPIGSARSTELVLLTVIKEDRPRDVRETGIGKFNQTELPENARGLFEQPLDKILQNRYNPYNVELVKASHEDLEGRNVVRILSNPPIYDIITSDGFTRFGDLSGVEAGSGLSTGNNDFFYFSEEEREDSGIDDKFFRPVIKNPSSEIRAITSDDIDVYLLDLQSYTDELESEKVEITEANVVEELREDGHNELAEYIENEPRRYNQEGPAFEVDYRGVFENPDLVIPKIFDNPRCYRVEIEDALFDTAMIGLQAETDEIRDSLARLLNSPLYKEFFQTYADPIDLDWYRLNFGSLRDIPVIKGALSQDLFNRMESFFPPEDDGDLVSLNQLLIESCESDSEKESIRRYLASRDDFAWSWFMTPSEFEEFQQLLESDEEAAREFIVERFEEELLDKARNTFENIGFFEDRSELLNDLLMEFEQGHYRGFLAGIVLQFEGVLGDLVEETGGEIIEKDHETKFKMPGRGRTQTKNLGSLISHFFDGVFSTFLDETVRQRRNKIAHGDIIENSRELSIYFFISFYALCNASLNEYVRLAEEDQIGVSA</sequence>
<feature type="domain" description="DNA methylase adenine-specific" evidence="4">
    <location>
        <begin position="126"/>
        <end position="302"/>
    </location>
</feature>
<evidence type="ECO:0000259" key="4">
    <source>
        <dbReference type="Pfam" id="PF02384"/>
    </source>
</evidence>
<name>A0ABD5XQ22_9EURY</name>
<dbReference type="InterPro" id="IPR050953">
    <property type="entry name" value="N4_N6_ade-DNA_methylase"/>
</dbReference>
<dbReference type="Proteomes" id="UP001596460">
    <property type="component" value="Unassembled WGS sequence"/>
</dbReference>